<dbReference type="EMBL" id="ML977159">
    <property type="protein sequence ID" value="KAF1986074.1"/>
    <property type="molecule type" value="Genomic_DNA"/>
</dbReference>
<evidence type="ECO:0000313" key="1">
    <source>
        <dbReference type="EMBL" id="KAF1986074.1"/>
    </source>
</evidence>
<accession>A0A6G1GZ33</accession>
<reference evidence="1" key="1">
    <citation type="journal article" date="2020" name="Stud. Mycol.">
        <title>101 Dothideomycetes genomes: a test case for predicting lifestyles and emergence of pathogens.</title>
        <authorList>
            <person name="Haridas S."/>
            <person name="Albert R."/>
            <person name="Binder M."/>
            <person name="Bloem J."/>
            <person name="Labutti K."/>
            <person name="Salamov A."/>
            <person name="Andreopoulos B."/>
            <person name="Baker S."/>
            <person name="Barry K."/>
            <person name="Bills G."/>
            <person name="Bluhm B."/>
            <person name="Cannon C."/>
            <person name="Castanera R."/>
            <person name="Culley D."/>
            <person name="Daum C."/>
            <person name="Ezra D."/>
            <person name="Gonzalez J."/>
            <person name="Henrissat B."/>
            <person name="Kuo A."/>
            <person name="Liang C."/>
            <person name="Lipzen A."/>
            <person name="Lutzoni F."/>
            <person name="Magnuson J."/>
            <person name="Mondo S."/>
            <person name="Nolan M."/>
            <person name="Ohm R."/>
            <person name="Pangilinan J."/>
            <person name="Park H.-J."/>
            <person name="Ramirez L."/>
            <person name="Alfaro M."/>
            <person name="Sun H."/>
            <person name="Tritt A."/>
            <person name="Yoshinaga Y."/>
            <person name="Zwiers L.-H."/>
            <person name="Turgeon B."/>
            <person name="Goodwin S."/>
            <person name="Spatafora J."/>
            <person name="Crous P."/>
            <person name="Grigoriev I."/>
        </authorList>
    </citation>
    <scope>NUCLEOTIDE SEQUENCE</scope>
    <source>
        <strain evidence="1">CBS 113979</strain>
    </source>
</reference>
<protein>
    <submittedName>
        <fullName evidence="1">Uncharacterized protein</fullName>
    </submittedName>
</protein>
<dbReference type="AlphaFoldDB" id="A0A6G1GZ33"/>
<proteinExistence type="predicted"/>
<organism evidence="1 2">
    <name type="scientific">Aulographum hederae CBS 113979</name>
    <dbReference type="NCBI Taxonomy" id="1176131"/>
    <lineage>
        <taxon>Eukaryota</taxon>
        <taxon>Fungi</taxon>
        <taxon>Dikarya</taxon>
        <taxon>Ascomycota</taxon>
        <taxon>Pezizomycotina</taxon>
        <taxon>Dothideomycetes</taxon>
        <taxon>Pleosporomycetidae</taxon>
        <taxon>Aulographales</taxon>
        <taxon>Aulographaceae</taxon>
    </lineage>
</organism>
<sequence>MLDLSGYYTAANSNQSHGEMSRLTQTNNDVRDSRVQNVRISSIHTVTNNIHPHPSTTERKPSTGCLFPSYRQLCYNHNKSQHGDRQIAQPGLDTSIMPCQVEEIKWGCGHQKRRVVRTCNVCTFEGRRNCAPRVIGSLQIQDPCPMLCGGNPYGGIGPAGPDCGPSGF</sequence>
<evidence type="ECO:0000313" key="2">
    <source>
        <dbReference type="Proteomes" id="UP000800041"/>
    </source>
</evidence>
<name>A0A6G1GZ33_9PEZI</name>
<gene>
    <name evidence="1" type="ORF">K402DRAFT_394308</name>
</gene>
<keyword evidence="2" id="KW-1185">Reference proteome</keyword>
<dbReference type="Proteomes" id="UP000800041">
    <property type="component" value="Unassembled WGS sequence"/>
</dbReference>